<dbReference type="InterPro" id="IPR000866">
    <property type="entry name" value="AhpC/TSA"/>
</dbReference>
<keyword evidence="5" id="KW-1185">Reference proteome</keyword>
<dbReference type="RefSeq" id="WP_053394423.1">
    <property type="nucleotide sequence ID" value="NZ_LHPJ01000004.1"/>
</dbReference>
<dbReference type="InterPro" id="IPR050553">
    <property type="entry name" value="Thioredoxin_ResA/DsbE_sf"/>
</dbReference>
<evidence type="ECO:0000256" key="2">
    <source>
        <dbReference type="SAM" id="Phobius"/>
    </source>
</evidence>
<accession>A0A0M0HRS5</accession>
<keyword evidence="2" id="KW-0812">Transmembrane</keyword>
<proteinExistence type="predicted"/>
<dbReference type="PROSITE" id="PS00194">
    <property type="entry name" value="THIOREDOXIN_1"/>
    <property type="match status" value="1"/>
</dbReference>
<keyword evidence="2" id="KW-0472">Membrane</keyword>
<evidence type="ECO:0000313" key="5">
    <source>
        <dbReference type="Proteomes" id="UP000037515"/>
    </source>
</evidence>
<dbReference type="InterPro" id="IPR036249">
    <property type="entry name" value="Thioredoxin-like_sf"/>
</dbReference>
<dbReference type="EMBL" id="LHPJ01000004">
    <property type="protein sequence ID" value="KOO04766.1"/>
    <property type="molecule type" value="Genomic_DNA"/>
</dbReference>
<evidence type="ECO:0000313" key="4">
    <source>
        <dbReference type="EMBL" id="KOO04766.1"/>
    </source>
</evidence>
<dbReference type="CDD" id="cd03011">
    <property type="entry name" value="TlpA_like_ScsD_MtbDsbE"/>
    <property type="match status" value="1"/>
</dbReference>
<dbReference type="PANTHER" id="PTHR42852:SF17">
    <property type="entry name" value="THIOREDOXIN-LIKE PROTEIN HI_1115"/>
    <property type="match status" value="1"/>
</dbReference>
<feature type="domain" description="Thioredoxin" evidence="3">
    <location>
        <begin position="39"/>
        <end position="172"/>
    </location>
</feature>
<name>A0A0M0HRS5_VIBNE</name>
<keyword evidence="1" id="KW-0676">Redox-active center</keyword>
<protein>
    <submittedName>
        <fullName evidence="4">Redoxin</fullName>
    </submittedName>
</protein>
<dbReference type="Pfam" id="PF00578">
    <property type="entry name" value="AhpC-TSA"/>
    <property type="match status" value="1"/>
</dbReference>
<dbReference type="InterPro" id="IPR013766">
    <property type="entry name" value="Thioredoxin_domain"/>
</dbReference>
<dbReference type="STRING" id="693.AKJ17_03610"/>
<keyword evidence="2" id="KW-1133">Transmembrane helix</keyword>
<sequence>MTKKESTKKGLGYWLRQAVQMMVILTVVSVAVDWYRTQDIATDTAPSLVANTVAGLPVDLIEQSHKEPVIVYFWATWCPACKFVSPSVSWLADHYSVVAVSSASGEEQRVAQFLQSKDYQFENVNDPNNIFMRKWGVQVTPTIFIVNQGKIESITTGVTTPIGIIARVWFSK</sequence>
<dbReference type="Gene3D" id="3.40.30.10">
    <property type="entry name" value="Glutaredoxin"/>
    <property type="match status" value="1"/>
</dbReference>
<evidence type="ECO:0000256" key="1">
    <source>
        <dbReference type="ARBA" id="ARBA00023284"/>
    </source>
</evidence>
<dbReference type="InterPro" id="IPR017937">
    <property type="entry name" value="Thioredoxin_CS"/>
</dbReference>
<dbReference type="GO" id="GO:0015036">
    <property type="term" value="F:disulfide oxidoreductase activity"/>
    <property type="evidence" value="ECO:0007669"/>
    <property type="project" value="UniProtKB-ARBA"/>
</dbReference>
<dbReference type="PROSITE" id="PS51352">
    <property type="entry name" value="THIOREDOXIN_2"/>
    <property type="match status" value="1"/>
</dbReference>
<dbReference type="SUPFAM" id="SSF52833">
    <property type="entry name" value="Thioredoxin-like"/>
    <property type="match status" value="1"/>
</dbReference>
<evidence type="ECO:0000259" key="3">
    <source>
        <dbReference type="PROSITE" id="PS51352"/>
    </source>
</evidence>
<feature type="transmembrane region" description="Helical" evidence="2">
    <location>
        <begin position="12"/>
        <end position="35"/>
    </location>
</feature>
<dbReference type="PANTHER" id="PTHR42852">
    <property type="entry name" value="THIOL:DISULFIDE INTERCHANGE PROTEIN DSBE"/>
    <property type="match status" value="1"/>
</dbReference>
<dbReference type="Proteomes" id="UP000037515">
    <property type="component" value="Unassembled WGS sequence"/>
</dbReference>
<reference evidence="5" key="1">
    <citation type="submission" date="2015-08" db="EMBL/GenBank/DDBJ databases">
        <title>Vibrio galatheae sp. nov., a novel member of the Vibrionaceae family isolated from the Solomon Islands.</title>
        <authorList>
            <person name="Giubergia S."/>
            <person name="Machado H."/>
            <person name="Mateiu R.V."/>
            <person name="Gram L."/>
        </authorList>
    </citation>
    <scope>NUCLEOTIDE SEQUENCE [LARGE SCALE GENOMIC DNA]</scope>
    <source>
        <strain evidence="5">DSM 19584</strain>
    </source>
</reference>
<organism evidence="4 5">
    <name type="scientific">Vibrio nereis</name>
    <dbReference type="NCBI Taxonomy" id="693"/>
    <lineage>
        <taxon>Bacteria</taxon>
        <taxon>Pseudomonadati</taxon>
        <taxon>Pseudomonadota</taxon>
        <taxon>Gammaproteobacteria</taxon>
        <taxon>Vibrionales</taxon>
        <taxon>Vibrionaceae</taxon>
        <taxon>Vibrio</taxon>
    </lineage>
</organism>
<comment type="caution">
    <text evidence="4">The sequence shown here is derived from an EMBL/GenBank/DDBJ whole genome shotgun (WGS) entry which is preliminary data.</text>
</comment>
<dbReference type="GO" id="GO:0016209">
    <property type="term" value="F:antioxidant activity"/>
    <property type="evidence" value="ECO:0007669"/>
    <property type="project" value="InterPro"/>
</dbReference>
<dbReference type="PATRIC" id="fig|693.5.peg.729"/>
<gene>
    <name evidence="4" type="ORF">AKJ17_03610</name>
</gene>
<dbReference type="AlphaFoldDB" id="A0A0M0HRS5"/>